<sequence length="108" mass="12412">EWQWITRPLRQEQPIPNMITVFTDAGKKSRKAAVTWKTKNTWQHKLLDACPEDSLQTLELLVVVWACVTFTGPLNVVTDSLYVAGVAQRLEDASVKEVTNRWLYELLL</sequence>
<keyword evidence="9" id="KW-1185">Reference proteome</keyword>
<dbReference type="PROSITE" id="PS50879">
    <property type="entry name" value="RNASE_H_1"/>
    <property type="match status" value="1"/>
</dbReference>
<evidence type="ECO:0000256" key="1">
    <source>
        <dbReference type="ARBA" id="ARBA00022679"/>
    </source>
</evidence>
<gene>
    <name evidence="8" type="primary">Ervk6_0</name>
    <name evidence="8" type="ORF">LOXCUR_R15937</name>
</gene>
<evidence type="ECO:0000313" key="9">
    <source>
        <dbReference type="Proteomes" id="UP000564784"/>
    </source>
</evidence>
<keyword evidence="1" id="KW-0808">Transferase</keyword>
<dbReference type="EMBL" id="VZSM01000206">
    <property type="protein sequence ID" value="NWY89729.1"/>
    <property type="molecule type" value="Genomic_DNA"/>
</dbReference>
<protein>
    <submittedName>
        <fullName evidence="8">POK6 protein</fullName>
    </submittedName>
</protein>
<evidence type="ECO:0000259" key="7">
    <source>
        <dbReference type="PROSITE" id="PS50879"/>
    </source>
</evidence>
<dbReference type="PANTHER" id="PTHR41694:SF3">
    <property type="entry name" value="RNA-DIRECTED DNA POLYMERASE-RELATED"/>
    <property type="match status" value="1"/>
</dbReference>
<evidence type="ECO:0000256" key="6">
    <source>
        <dbReference type="ARBA" id="ARBA00022918"/>
    </source>
</evidence>
<dbReference type="GO" id="GO:0035613">
    <property type="term" value="F:RNA stem-loop binding"/>
    <property type="evidence" value="ECO:0007669"/>
    <property type="project" value="TreeGrafter"/>
</dbReference>
<dbReference type="GO" id="GO:0004523">
    <property type="term" value="F:RNA-DNA hybrid ribonuclease activity"/>
    <property type="evidence" value="ECO:0007669"/>
    <property type="project" value="InterPro"/>
</dbReference>
<dbReference type="GO" id="GO:0003964">
    <property type="term" value="F:RNA-directed DNA polymerase activity"/>
    <property type="evidence" value="ECO:0007669"/>
    <property type="project" value="UniProtKB-KW"/>
</dbReference>
<dbReference type="InterPro" id="IPR036397">
    <property type="entry name" value="RNaseH_sf"/>
</dbReference>
<feature type="domain" description="RNase H type-1" evidence="7">
    <location>
        <begin position="15"/>
        <end position="108"/>
    </location>
</feature>
<evidence type="ECO:0000256" key="5">
    <source>
        <dbReference type="ARBA" id="ARBA00022801"/>
    </source>
</evidence>
<dbReference type="InterPro" id="IPR012337">
    <property type="entry name" value="RNaseH-like_sf"/>
</dbReference>
<dbReference type="Pfam" id="PF00075">
    <property type="entry name" value="RNase_H"/>
    <property type="match status" value="1"/>
</dbReference>
<evidence type="ECO:0000256" key="4">
    <source>
        <dbReference type="ARBA" id="ARBA00022759"/>
    </source>
</evidence>
<evidence type="ECO:0000256" key="3">
    <source>
        <dbReference type="ARBA" id="ARBA00022722"/>
    </source>
</evidence>
<keyword evidence="3" id="KW-0540">Nuclease</keyword>
<proteinExistence type="predicted"/>
<dbReference type="Gene3D" id="3.30.420.10">
    <property type="entry name" value="Ribonuclease H-like superfamily/Ribonuclease H"/>
    <property type="match status" value="1"/>
</dbReference>
<name>A0A7K7I641_LOXCU</name>
<comment type="caution">
    <text evidence="8">The sequence shown here is derived from an EMBL/GenBank/DDBJ whole genome shotgun (WGS) entry which is preliminary data.</text>
</comment>
<feature type="non-terminal residue" evidence="8">
    <location>
        <position position="1"/>
    </location>
</feature>
<dbReference type="Proteomes" id="UP000564784">
    <property type="component" value="Unassembled WGS sequence"/>
</dbReference>
<dbReference type="AlphaFoldDB" id="A0A7K7I641"/>
<accession>A0A7K7I641</accession>
<evidence type="ECO:0000256" key="2">
    <source>
        <dbReference type="ARBA" id="ARBA00022695"/>
    </source>
</evidence>
<dbReference type="SUPFAM" id="SSF53098">
    <property type="entry name" value="Ribonuclease H-like"/>
    <property type="match status" value="1"/>
</dbReference>
<organism evidence="8 9">
    <name type="scientific">Loxia curvirostra</name>
    <name type="common">Red crossbill</name>
    <dbReference type="NCBI Taxonomy" id="64802"/>
    <lineage>
        <taxon>Eukaryota</taxon>
        <taxon>Metazoa</taxon>
        <taxon>Chordata</taxon>
        <taxon>Craniata</taxon>
        <taxon>Vertebrata</taxon>
        <taxon>Euteleostomi</taxon>
        <taxon>Archelosauria</taxon>
        <taxon>Archosauria</taxon>
        <taxon>Dinosauria</taxon>
        <taxon>Saurischia</taxon>
        <taxon>Theropoda</taxon>
        <taxon>Coelurosauria</taxon>
        <taxon>Aves</taxon>
        <taxon>Neognathae</taxon>
        <taxon>Neoaves</taxon>
        <taxon>Telluraves</taxon>
        <taxon>Australaves</taxon>
        <taxon>Passeriformes</taxon>
        <taxon>Passeroidea</taxon>
        <taxon>Fringillidae</taxon>
        <taxon>Carduelinae</taxon>
        <taxon>Loxia</taxon>
    </lineage>
</organism>
<dbReference type="InterPro" id="IPR002156">
    <property type="entry name" value="RNaseH_domain"/>
</dbReference>
<keyword evidence="5" id="KW-0378">Hydrolase</keyword>
<keyword evidence="2" id="KW-0548">Nucleotidyltransferase</keyword>
<reference evidence="8 9" key="1">
    <citation type="submission" date="2019-09" db="EMBL/GenBank/DDBJ databases">
        <title>Bird 10,000 Genomes (B10K) Project - Family phase.</title>
        <authorList>
            <person name="Zhang G."/>
        </authorList>
    </citation>
    <scope>NUCLEOTIDE SEQUENCE [LARGE SCALE GENOMIC DNA]</scope>
    <source>
        <strain evidence="8">OUT-0011</strain>
        <tissue evidence="8">Muscle</tissue>
    </source>
</reference>
<keyword evidence="4" id="KW-0255">Endonuclease</keyword>
<keyword evidence="6" id="KW-0695">RNA-directed DNA polymerase</keyword>
<feature type="non-terminal residue" evidence="8">
    <location>
        <position position="108"/>
    </location>
</feature>
<dbReference type="OrthoDB" id="9395371at2759"/>
<dbReference type="PANTHER" id="PTHR41694">
    <property type="entry name" value="ENDOGENOUS RETROVIRUS GROUP K MEMBER POL PROTEIN"/>
    <property type="match status" value="1"/>
</dbReference>
<evidence type="ECO:0000313" key="8">
    <source>
        <dbReference type="EMBL" id="NWY89729.1"/>
    </source>
</evidence>